<feature type="region of interest" description="Disordered" evidence="9">
    <location>
        <begin position="1"/>
        <end position="121"/>
    </location>
</feature>
<reference evidence="10" key="1">
    <citation type="submission" date="2019-03" db="EMBL/GenBank/DDBJ databases">
        <title>Long read genome sequence of the mycoparasitic Pythium oligandrum ATCC 38472 isolated from sugarbeet rhizosphere.</title>
        <authorList>
            <person name="Gaulin E."/>
        </authorList>
    </citation>
    <scope>NUCLEOTIDE SEQUENCE</scope>
    <source>
        <strain evidence="10">ATCC 38472_TT</strain>
    </source>
</reference>
<feature type="compositionally biased region" description="Polar residues" evidence="9">
    <location>
        <begin position="12"/>
        <end position="27"/>
    </location>
</feature>
<evidence type="ECO:0000256" key="7">
    <source>
        <dbReference type="ARBA" id="ARBA00026209"/>
    </source>
</evidence>
<evidence type="ECO:0000313" key="11">
    <source>
        <dbReference type="Proteomes" id="UP000794436"/>
    </source>
</evidence>
<feature type="compositionally biased region" description="Basic residues" evidence="9">
    <location>
        <begin position="52"/>
        <end position="61"/>
    </location>
</feature>
<keyword evidence="4" id="KW-0677">Repeat</keyword>
<dbReference type="GO" id="GO:0071562">
    <property type="term" value="P:nucleus-vacuole junction assembly"/>
    <property type="evidence" value="ECO:0007669"/>
    <property type="project" value="InterPro"/>
</dbReference>
<keyword evidence="6" id="KW-0449">Lipoprotein</keyword>
<evidence type="ECO:0000256" key="6">
    <source>
        <dbReference type="ARBA" id="ARBA00023288"/>
    </source>
</evidence>
<dbReference type="PANTHER" id="PTHR47249">
    <property type="entry name" value="VACUOLAR PROTEIN 8"/>
    <property type="match status" value="1"/>
</dbReference>
<dbReference type="InterPro" id="IPR016024">
    <property type="entry name" value="ARM-type_fold"/>
</dbReference>
<comment type="similarity">
    <text evidence="2">Belongs to the beta-catenin family.</text>
</comment>
<dbReference type="InterPro" id="IPR045156">
    <property type="entry name" value="Vac8"/>
</dbReference>
<comment type="caution">
    <text evidence="10">The sequence shown here is derived from an EMBL/GenBank/DDBJ whole genome shotgun (WGS) entry which is preliminary data.</text>
</comment>
<dbReference type="OrthoDB" id="7537227at2759"/>
<feature type="repeat" description="ARM" evidence="8">
    <location>
        <begin position="810"/>
        <end position="839"/>
    </location>
</feature>
<evidence type="ECO:0000256" key="1">
    <source>
        <dbReference type="ARBA" id="ARBA00004592"/>
    </source>
</evidence>
<evidence type="ECO:0000256" key="5">
    <source>
        <dbReference type="ARBA" id="ARBA00023136"/>
    </source>
</evidence>
<evidence type="ECO:0000256" key="8">
    <source>
        <dbReference type="PROSITE-ProRule" id="PRU00259"/>
    </source>
</evidence>
<dbReference type="AlphaFoldDB" id="A0A8K1C6C8"/>
<dbReference type="EMBL" id="SPLM01000144">
    <property type="protein sequence ID" value="TMW57367.1"/>
    <property type="molecule type" value="Genomic_DNA"/>
</dbReference>
<evidence type="ECO:0000256" key="3">
    <source>
        <dbReference type="ARBA" id="ARBA00022554"/>
    </source>
</evidence>
<dbReference type="GO" id="GO:0043495">
    <property type="term" value="F:protein-membrane adaptor activity"/>
    <property type="evidence" value="ECO:0007669"/>
    <property type="project" value="InterPro"/>
</dbReference>
<gene>
    <name evidence="10" type="ORF">Poli38472_003292</name>
</gene>
<dbReference type="InterPro" id="IPR000225">
    <property type="entry name" value="Armadillo"/>
</dbReference>
<protein>
    <recommendedName>
        <fullName evidence="7">Vacuolar protein 8</fullName>
    </recommendedName>
</protein>
<name>A0A8K1C6C8_PYTOL</name>
<dbReference type="Proteomes" id="UP000794436">
    <property type="component" value="Unassembled WGS sequence"/>
</dbReference>
<feature type="compositionally biased region" description="Polar residues" evidence="9">
    <location>
        <begin position="72"/>
        <end position="100"/>
    </location>
</feature>
<keyword evidence="11" id="KW-1185">Reference proteome</keyword>
<dbReference type="PROSITE" id="PS50176">
    <property type="entry name" value="ARM_REPEAT"/>
    <property type="match status" value="1"/>
</dbReference>
<evidence type="ECO:0000256" key="9">
    <source>
        <dbReference type="SAM" id="MobiDB-lite"/>
    </source>
</evidence>
<feature type="compositionally biased region" description="Basic and acidic residues" evidence="9">
    <location>
        <begin position="526"/>
        <end position="536"/>
    </location>
</feature>
<keyword evidence="5" id="KW-0472">Membrane</keyword>
<feature type="compositionally biased region" description="Basic and acidic residues" evidence="9">
    <location>
        <begin position="103"/>
        <end position="119"/>
    </location>
</feature>
<comment type="subcellular location">
    <subcellularLocation>
        <location evidence="1">Vacuole membrane</location>
        <topology evidence="1">Lipid-anchor</topology>
    </subcellularLocation>
</comment>
<dbReference type="PROSITE" id="PS50096">
    <property type="entry name" value="IQ"/>
    <property type="match status" value="1"/>
</dbReference>
<evidence type="ECO:0000256" key="4">
    <source>
        <dbReference type="ARBA" id="ARBA00022737"/>
    </source>
</evidence>
<dbReference type="SMART" id="SM00185">
    <property type="entry name" value="ARM"/>
    <property type="match status" value="5"/>
</dbReference>
<evidence type="ECO:0000256" key="2">
    <source>
        <dbReference type="ARBA" id="ARBA00005462"/>
    </source>
</evidence>
<accession>A0A8K1C6C8</accession>
<dbReference type="PANTHER" id="PTHR47249:SF1">
    <property type="entry name" value="VACUOLAR PROTEIN 8"/>
    <property type="match status" value="1"/>
</dbReference>
<keyword evidence="3" id="KW-0926">Vacuole</keyword>
<feature type="region of interest" description="Disordered" evidence="9">
    <location>
        <begin position="489"/>
        <end position="544"/>
    </location>
</feature>
<evidence type="ECO:0000313" key="10">
    <source>
        <dbReference type="EMBL" id="TMW57367.1"/>
    </source>
</evidence>
<proteinExistence type="inferred from homology"/>
<organism evidence="10 11">
    <name type="scientific">Pythium oligandrum</name>
    <name type="common">Mycoparasitic fungus</name>
    <dbReference type="NCBI Taxonomy" id="41045"/>
    <lineage>
        <taxon>Eukaryota</taxon>
        <taxon>Sar</taxon>
        <taxon>Stramenopiles</taxon>
        <taxon>Oomycota</taxon>
        <taxon>Peronosporomycetes</taxon>
        <taxon>Pythiales</taxon>
        <taxon>Pythiaceae</taxon>
        <taxon>Pythium</taxon>
    </lineage>
</organism>
<dbReference type="GO" id="GO:0005774">
    <property type="term" value="C:vacuolar membrane"/>
    <property type="evidence" value="ECO:0007669"/>
    <property type="project" value="UniProtKB-SubCell"/>
</dbReference>
<dbReference type="InterPro" id="IPR011989">
    <property type="entry name" value="ARM-like"/>
</dbReference>
<sequence>MPTSVKLPPSGQRPSVVQTTSRPQSATPVLGIQRRQWNPPPLDLFPTEPPKRTTRTPRTPKAHAVAQPTPPSSARTPVESVSNKQVQPRASVVNLSPNRPRTTRRESLATADLGKEISPQRRASVVSEAQLEALQRGATKRMSQVTWARLHKAAIDDAPSDIDMSDRADTKTNADVVHNQRVDSVIAERRDAIRSALVTKSMKKQGVDTEDIRPLIEIAYWSPFLEVRRDAAAALASLSRNPANLDLLSNVGALGALLSMLNATDNKVDPAIARDCAQAIACMVKLHSVKLKLLQAPDGIECIFTLLHSPDFKLRTIAFELVKNLVTIEDLRQAIAKREGFAYMLDSCRSKDSRVRLLAASILNNLAESRENRFLFYHSTHFQTLADILHDPFLEKDVLFRRELLSFIQLLVTEEDNGRKFVELHLVPTLLLIVDSPRSNHAICLLVVSILESLSRNRRNHSALVTANALPRIVQLCFCGHRTVLSLGEITSSPGSPPRRARPSTAGSTFSRRTTRVASPPVASHGGDDDIRDSDNLKIPVGTQPPSTLRASVAMSAEMNALLRPAFAIFCEMAKNTVNRDHIIRSKLIDYIAARNLYASSDKRVRRSVITLLTALICKERERDRRGSAKCTPTLDQRSITGGIDEEVNSDTLNHQQDSDARNTNTATASQETEFKHYIELLARGIVKCLFGILSGNDFSMKVDAIAAIAQLTDDEHSRLTMCKPQLLQSLKEFAFHPLIQTRTNIAKIIANFAERPENILKLVDEGMLTILVKYVCPISRNNDVLVEATRAIAAMSKVHVTRNKLVECGVLGTLIQFSKSPSTTSEVRTYAAAAIRNLRHDAAALLIQSIYRGWCIRVHHARAILTRKRRIRRMTSIMKIQTDQAIATVMERLVAK</sequence>
<dbReference type="Gene3D" id="1.25.10.10">
    <property type="entry name" value="Leucine-rich Repeat Variant"/>
    <property type="match status" value="2"/>
</dbReference>
<dbReference type="SUPFAM" id="SSF48371">
    <property type="entry name" value="ARM repeat"/>
    <property type="match status" value="2"/>
</dbReference>